<reference evidence="1" key="1">
    <citation type="journal article" date="2015" name="Nature">
        <title>Complex archaea that bridge the gap between prokaryotes and eukaryotes.</title>
        <authorList>
            <person name="Spang A."/>
            <person name="Saw J.H."/>
            <person name="Jorgensen S.L."/>
            <person name="Zaremba-Niedzwiedzka K."/>
            <person name="Martijn J."/>
            <person name="Lind A.E."/>
            <person name="van Eijk R."/>
            <person name="Schleper C."/>
            <person name="Guy L."/>
            <person name="Ettema T.J."/>
        </authorList>
    </citation>
    <scope>NUCLEOTIDE SEQUENCE</scope>
</reference>
<dbReference type="InterPro" id="IPR000771">
    <property type="entry name" value="FBA_II"/>
</dbReference>
<dbReference type="GO" id="GO:0016832">
    <property type="term" value="F:aldehyde-lyase activity"/>
    <property type="evidence" value="ECO:0007669"/>
    <property type="project" value="InterPro"/>
</dbReference>
<dbReference type="Gene3D" id="3.20.20.70">
    <property type="entry name" value="Aldolase class I"/>
    <property type="match status" value="1"/>
</dbReference>
<protein>
    <recommendedName>
        <fullName evidence="2">Class II fructose-bisphosphate aldolase</fullName>
    </recommendedName>
</protein>
<dbReference type="PANTHER" id="PTHR30304:SF0">
    <property type="entry name" value="D-TAGATOSE-1,6-BISPHOSPHATE ALDOLASE SUBUNIT GATY-RELATED"/>
    <property type="match status" value="1"/>
</dbReference>
<dbReference type="Pfam" id="PF01116">
    <property type="entry name" value="F_bP_aldolase"/>
    <property type="match status" value="1"/>
</dbReference>
<accession>A0A0F9KIC0</accession>
<name>A0A0F9KIC0_9ZZZZ</name>
<dbReference type="GO" id="GO:0005975">
    <property type="term" value="P:carbohydrate metabolic process"/>
    <property type="evidence" value="ECO:0007669"/>
    <property type="project" value="InterPro"/>
</dbReference>
<dbReference type="EMBL" id="LAZR01013447">
    <property type="protein sequence ID" value="KKM21923.1"/>
    <property type="molecule type" value="Genomic_DNA"/>
</dbReference>
<dbReference type="InterPro" id="IPR050246">
    <property type="entry name" value="Class_II_FBP_aldolase"/>
</dbReference>
<dbReference type="InterPro" id="IPR013785">
    <property type="entry name" value="Aldolase_TIM"/>
</dbReference>
<proteinExistence type="predicted"/>
<dbReference type="PIRSF" id="PIRSF001359">
    <property type="entry name" value="F_bP_aldolase_II"/>
    <property type="match status" value="1"/>
</dbReference>
<evidence type="ECO:0000313" key="1">
    <source>
        <dbReference type="EMBL" id="KKM21923.1"/>
    </source>
</evidence>
<dbReference type="PANTHER" id="PTHR30304">
    <property type="entry name" value="D-TAGATOSE-1,6-BISPHOSPHATE ALDOLASE"/>
    <property type="match status" value="1"/>
</dbReference>
<gene>
    <name evidence="1" type="ORF">LCGC14_1630540</name>
</gene>
<dbReference type="AlphaFoldDB" id="A0A0F9KIC0"/>
<comment type="caution">
    <text evidence="1">The sequence shown here is derived from an EMBL/GenBank/DDBJ whole genome shotgun (WGS) entry which is preliminary data.</text>
</comment>
<sequence>MIEEKTSVGEIMEQAYRQGILIPAFNVAYIPMIEPIIESLKKHRTFGLVEVARPDVEKFGAGSFQKVAQRYFILEKRVFTRLHLDHVPVIDEDGKRVDWEYLIKLALELKFDSVMIDGSRLSLEENISVTRKVVELAHNCDVPVEAELGAVFGHEEGPLPPYEELFATKKGFTGIREAERFAKETGVDWLSVAIGNVHGAISGVAKDEKKISARLDIEYLKKMVEATKIPLVLHGGSGIQRPSMMQAIQNGISKINIGTSIRQAYESSLRSHPDDIIVAQAKVAQEMERFIKEYELEGSWAILGKHIGE</sequence>
<organism evidence="1">
    <name type="scientific">marine sediment metagenome</name>
    <dbReference type="NCBI Taxonomy" id="412755"/>
    <lineage>
        <taxon>unclassified sequences</taxon>
        <taxon>metagenomes</taxon>
        <taxon>ecological metagenomes</taxon>
    </lineage>
</organism>
<dbReference type="GO" id="GO:0008270">
    <property type="term" value="F:zinc ion binding"/>
    <property type="evidence" value="ECO:0007669"/>
    <property type="project" value="InterPro"/>
</dbReference>
<dbReference type="SUPFAM" id="SSF51569">
    <property type="entry name" value="Aldolase"/>
    <property type="match status" value="1"/>
</dbReference>
<evidence type="ECO:0008006" key="2">
    <source>
        <dbReference type="Google" id="ProtNLM"/>
    </source>
</evidence>